<comment type="cofactor">
    <cofactor evidence="5">
        <name>[4Fe-4S] cluster</name>
        <dbReference type="ChEBI" id="CHEBI:49883"/>
    </cofactor>
    <text evidence="5">Binds 1 [4Fe-4S] cluster per subunit.</text>
</comment>
<feature type="binding site" evidence="5">
    <location>
        <position position="77"/>
    </location>
    <ligand>
        <name>dimethylallyl diphosphate</name>
        <dbReference type="ChEBI" id="CHEBI:57623"/>
    </ligand>
</feature>
<evidence type="ECO:0000313" key="6">
    <source>
        <dbReference type="EMBL" id="BAT72321.1"/>
    </source>
</evidence>
<dbReference type="EMBL" id="AP013035">
    <property type="protein sequence ID" value="BAT72321.1"/>
    <property type="molecule type" value="Genomic_DNA"/>
</dbReference>
<dbReference type="PANTHER" id="PTHR30426">
    <property type="entry name" value="4-HYDROXY-3-METHYLBUT-2-ENYL DIPHOSPHATE REDUCTASE"/>
    <property type="match status" value="1"/>
</dbReference>
<proteinExistence type="inferred from homology"/>
<comment type="function">
    <text evidence="5">Catalyzes the conversion of 1-hydroxy-2-methyl-2-(E)-butenyl 4-diphosphate (HMBPP) into a mixture of isopentenyl diphosphate (IPP) and dimethylallyl diphosphate (DMAPP). Acts in the terminal step of the DOXP/MEP pathway for isoprenoid precursor biosynthesis.</text>
</comment>
<evidence type="ECO:0000256" key="4">
    <source>
        <dbReference type="ARBA" id="ARBA00023014"/>
    </source>
</evidence>
<feature type="binding site" evidence="5">
    <location>
        <position position="127"/>
    </location>
    <ligand>
        <name>dimethylallyl diphosphate</name>
        <dbReference type="ChEBI" id="CHEBI:57623"/>
    </ligand>
</feature>
<evidence type="ECO:0000256" key="1">
    <source>
        <dbReference type="ARBA" id="ARBA00022485"/>
    </source>
</evidence>
<keyword evidence="3 5" id="KW-0408">Iron</keyword>
<feature type="binding site" evidence="5">
    <location>
        <position position="217"/>
    </location>
    <ligand>
        <name>isopentenyl diphosphate</name>
        <dbReference type="ChEBI" id="CHEBI:128769"/>
    </ligand>
</feature>
<dbReference type="GO" id="GO:0016114">
    <property type="term" value="P:terpenoid biosynthetic process"/>
    <property type="evidence" value="ECO:0007669"/>
    <property type="project" value="UniProtKB-UniRule"/>
</dbReference>
<dbReference type="InterPro" id="IPR003451">
    <property type="entry name" value="LytB/IspH"/>
</dbReference>
<name>A0A0S3QVH4_THET7</name>
<dbReference type="KEGG" id="ttk:TST_1535"/>
<feature type="binding site" evidence="5">
    <location>
        <position position="217"/>
    </location>
    <ligand>
        <name>dimethylallyl diphosphate</name>
        <dbReference type="ChEBI" id="CHEBI:57623"/>
    </ligand>
</feature>
<feature type="active site" description="Proton donor" evidence="5">
    <location>
        <position position="129"/>
    </location>
</feature>
<keyword evidence="1 5" id="KW-0004">4Fe-4S</keyword>
<organism evidence="6 7">
    <name type="scientific">Thermosulfidibacter takaii (strain DSM 17441 / JCM 13301 / NBRC 103674 / ABI70S6)</name>
    <dbReference type="NCBI Taxonomy" id="1298851"/>
    <lineage>
        <taxon>Bacteria</taxon>
        <taxon>Pseudomonadati</taxon>
        <taxon>Thermosulfidibacterota</taxon>
        <taxon>Thermosulfidibacteria</taxon>
        <taxon>Thermosulfidibacterales</taxon>
        <taxon>Thermosulfidibacteraceae</taxon>
    </lineage>
</organism>
<dbReference type="GO" id="GO:0051745">
    <property type="term" value="F:4-hydroxy-3-methylbut-2-enyl diphosphate reductase activity"/>
    <property type="evidence" value="ECO:0007669"/>
    <property type="project" value="UniProtKB-UniRule"/>
</dbReference>
<keyword evidence="5 6" id="KW-0560">Oxidoreductase</keyword>
<accession>A0A0S3QVH4</accession>
<comment type="caution">
    <text evidence="5">Lacks conserved residue(s) required for the propagation of feature annotation.</text>
</comment>
<protein>
    <recommendedName>
        <fullName evidence="5">4-hydroxy-3-methylbut-2-enyl diphosphate reductase</fullName>
        <shortName evidence="5">HMBPP reductase</shortName>
        <ecNumber evidence="5">1.17.7.4</ecNumber>
    </recommendedName>
</protein>
<comment type="catalytic activity">
    <reaction evidence="5">
        <text>isopentenyl diphosphate + 2 oxidized [2Fe-2S]-[ferredoxin] + H2O = (2E)-4-hydroxy-3-methylbut-2-enyl diphosphate + 2 reduced [2Fe-2S]-[ferredoxin] + 2 H(+)</text>
        <dbReference type="Rhea" id="RHEA:24488"/>
        <dbReference type="Rhea" id="RHEA-COMP:10000"/>
        <dbReference type="Rhea" id="RHEA-COMP:10001"/>
        <dbReference type="ChEBI" id="CHEBI:15377"/>
        <dbReference type="ChEBI" id="CHEBI:15378"/>
        <dbReference type="ChEBI" id="CHEBI:33737"/>
        <dbReference type="ChEBI" id="CHEBI:33738"/>
        <dbReference type="ChEBI" id="CHEBI:128753"/>
        <dbReference type="ChEBI" id="CHEBI:128769"/>
        <dbReference type="EC" id="1.17.7.4"/>
    </reaction>
</comment>
<feature type="binding site" evidence="5">
    <location>
        <position position="127"/>
    </location>
    <ligand>
        <name>(2E)-4-hydroxy-3-methylbut-2-enyl diphosphate</name>
        <dbReference type="ChEBI" id="CHEBI:128753"/>
    </ligand>
</feature>
<dbReference type="HAMAP" id="MF_00191">
    <property type="entry name" value="IspH"/>
    <property type="match status" value="1"/>
</dbReference>
<dbReference type="Proteomes" id="UP000063234">
    <property type="component" value="Chromosome"/>
</dbReference>
<comment type="pathway">
    <text evidence="5">Isoprenoid biosynthesis; isopentenyl diphosphate biosynthesis via DXP pathway; isopentenyl diphosphate from 1-deoxy-D-xylulose 5-phosphate: step 6/6.</text>
</comment>
<feature type="binding site" evidence="5">
    <location>
        <position position="261"/>
    </location>
    <ligand>
        <name>dimethylallyl diphosphate</name>
        <dbReference type="ChEBI" id="CHEBI:57623"/>
    </ligand>
</feature>
<dbReference type="PANTHER" id="PTHR30426:SF0">
    <property type="entry name" value="4-HYDROXY-3-METHYLBUT-2-ENYL DIPHOSPHATE REDUCTASE"/>
    <property type="match status" value="1"/>
</dbReference>
<sequence length="289" mass="31844">MERPLILVAETGGFCFGVKRAVKLAYDAVNRFKEKVFTLGPLIHNPQVVESLKEHGIGVVEDYKALPEGATVIIRSHGITLDVYNWLVDSGFRVVDATCPFVKKAQQIVAMLAAEGYRVVIVGDKDHPEVKALLSYGRGLATIYPEVPDSKRIGLVAQTTQLMGHFLNCAKGIMENGNFSELRIYNTVCQSTAERQKECRSLARKADVVLVVGGKNSANTRKLVEIAKQQQKETHHIEVAKEINPSWFLNKRVIGITAGASTPDWIIQEVVETVRSITGGVVYGREKGD</sequence>
<comment type="pathway">
    <text evidence="5">Isoprenoid biosynthesis; dimethylallyl diphosphate biosynthesis; dimethylallyl diphosphate from (2E)-4-hydroxy-3-methylbutenyl diphosphate: step 1/1.</text>
</comment>
<feature type="binding site" evidence="5">
    <location>
        <position position="77"/>
    </location>
    <ligand>
        <name>(2E)-4-hydroxy-3-methylbut-2-enyl diphosphate</name>
        <dbReference type="ChEBI" id="CHEBI:128753"/>
    </ligand>
</feature>
<dbReference type="STRING" id="1298851.TST_1535"/>
<keyword evidence="4 5" id="KW-0411">Iron-sulfur</keyword>
<gene>
    <name evidence="5" type="primary">ispH</name>
    <name evidence="6" type="ORF">TST_1535</name>
</gene>
<dbReference type="CDD" id="cd13944">
    <property type="entry name" value="lytB_ispH"/>
    <property type="match status" value="1"/>
</dbReference>
<dbReference type="RefSeq" id="WP_068550387.1">
    <property type="nucleotide sequence ID" value="NZ_AP013035.1"/>
</dbReference>
<comment type="catalytic activity">
    <reaction evidence="5">
        <text>dimethylallyl diphosphate + 2 oxidized [2Fe-2S]-[ferredoxin] + H2O = (2E)-4-hydroxy-3-methylbut-2-enyl diphosphate + 2 reduced [2Fe-2S]-[ferredoxin] + 2 H(+)</text>
        <dbReference type="Rhea" id="RHEA:24825"/>
        <dbReference type="Rhea" id="RHEA-COMP:10000"/>
        <dbReference type="Rhea" id="RHEA-COMP:10001"/>
        <dbReference type="ChEBI" id="CHEBI:15377"/>
        <dbReference type="ChEBI" id="CHEBI:15378"/>
        <dbReference type="ChEBI" id="CHEBI:33737"/>
        <dbReference type="ChEBI" id="CHEBI:33738"/>
        <dbReference type="ChEBI" id="CHEBI:57623"/>
        <dbReference type="ChEBI" id="CHEBI:128753"/>
        <dbReference type="EC" id="1.17.7.4"/>
    </reaction>
</comment>
<feature type="binding site" evidence="5">
    <location>
        <position position="127"/>
    </location>
    <ligand>
        <name>isopentenyl diphosphate</name>
        <dbReference type="ChEBI" id="CHEBI:128769"/>
    </ligand>
</feature>
<feature type="binding site" evidence="5">
    <location>
        <position position="261"/>
    </location>
    <ligand>
        <name>(2E)-4-hydroxy-3-methylbut-2-enyl diphosphate</name>
        <dbReference type="ChEBI" id="CHEBI:128753"/>
    </ligand>
</feature>
<keyword evidence="7" id="KW-1185">Reference proteome</keyword>
<feature type="binding site" evidence="5">
    <location>
        <position position="217"/>
    </location>
    <ligand>
        <name>(2E)-4-hydroxy-3-methylbut-2-enyl diphosphate</name>
        <dbReference type="ChEBI" id="CHEBI:128753"/>
    </ligand>
</feature>
<feature type="binding site" evidence="5">
    <location>
        <position position="159"/>
    </location>
    <ligand>
        <name>(2E)-4-hydroxy-3-methylbut-2-enyl diphosphate</name>
        <dbReference type="ChEBI" id="CHEBI:128753"/>
    </ligand>
</feature>
<dbReference type="GO" id="GO:0019288">
    <property type="term" value="P:isopentenyl diphosphate biosynthetic process, methylerythritol 4-phosphate pathway"/>
    <property type="evidence" value="ECO:0007669"/>
    <property type="project" value="UniProtKB-UniRule"/>
</dbReference>
<dbReference type="AlphaFoldDB" id="A0A0S3QVH4"/>
<feature type="binding site" evidence="5">
    <location>
        <position position="99"/>
    </location>
    <ligand>
        <name>[4Fe-4S] cluster</name>
        <dbReference type="ChEBI" id="CHEBI:49883"/>
    </ligand>
</feature>
<dbReference type="NCBIfam" id="TIGR00216">
    <property type="entry name" value="ispH_lytB"/>
    <property type="match status" value="1"/>
</dbReference>
<dbReference type="Gene3D" id="3.40.1010.20">
    <property type="entry name" value="4-hydroxy-3-methylbut-2-enyl diphosphate reductase, catalytic domain"/>
    <property type="match status" value="2"/>
</dbReference>
<dbReference type="GO" id="GO:0046872">
    <property type="term" value="F:metal ion binding"/>
    <property type="evidence" value="ECO:0007669"/>
    <property type="project" value="UniProtKB-KW"/>
</dbReference>
<keyword evidence="2 5" id="KW-0479">Metal-binding</keyword>
<feature type="binding site" evidence="5">
    <location>
        <position position="44"/>
    </location>
    <ligand>
        <name>isopentenyl diphosphate</name>
        <dbReference type="ChEBI" id="CHEBI:128769"/>
    </ligand>
</feature>
<feature type="binding site" evidence="5">
    <location>
        <position position="77"/>
    </location>
    <ligand>
        <name>isopentenyl diphosphate</name>
        <dbReference type="ChEBI" id="CHEBI:128769"/>
    </ligand>
</feature>
<evidence type="ECO:0000256" key="5">
    <source>
        <dbReference type="HAMAP-Rule" id="MF_00191"/>
    </source>
</evidence>
<evidence type="ECO:0000313" key="7">
    <source>
        <dbReference type="Proteomes" id="UP000063234"/>
    </source>
</evidence>
<comment type="similarity">
    <text evidence="5">Belongs to the IspH family.</text>
</comment>
<evidence type="ECO:0000256" key="3">
    <source>
        <dbReference type="ARBA" id="ARBA00023004"/>
    </source>
</evidence>
<feature type="binding site" evidence="5">
    <location>
        <position position="44"/>
    </location>
    <ligand>
        <name>(2E)-4-hydroxy-3-methylbut-2-enyl diphosphate</name>
        <dbReference type="ChEBI" id="CHEBI:128753"/>
    </ligand>
</feature>
<dbReference type="Pfam" id="PF02401">
    <property type="entry name" value="LYTB"/>
    <property type="match status" value="1"/>
</dbReference>
<dbReference type="GO" id="GO:0051539">
    <property type="term" value="F:4 iron, 4 sulfur cluster binding"/>
    <property type="evidence" value="ECO:0007669"/>
    <property type="project" value="UniProtKB-UniRule"/>
</dbReference>
<dbReference type="UniPathway" id="UPA00059">
    <property type="reaction ID" value="UER00105"/>
</dbReference>
<feature type="binding site" evidence="5">
    <location>
        <position position="219"/>
    </location>
    <ligand>
        <name>isopentenyl diphosphate</name>
        <dbReference type="ChEBI" id="CHEBI:128769"/>
    </ligand>
</feature>
<feature type="binding site" evidence="5">
    <location>
        <position position="44"/>
    </location>
    <ligand>
        <name>dimethylallyl diphosphate</name>
        <dbReference type="ChEBI" id="CHEBI:57623"/>
    </ligand>
</feature>
<dbReference type="EC" id="1.17.7.4" evidence="5"/>
<feature type="binding site" evidence="5">
    <location>
        <position position="15"/>
    </location>
    <ligand>
        <name>[4Fe-4S] cluster</name>
        <dbReference type="ChEBI" id="CHEBI:49883"/>
    </ligand>
</feature>
<reference evidence="7" key="1">
    <citation type="journal article" date="2018" name="Science">
        <title>A primordial and reversible TCA cycle in a facultatively chemolithoautotrophic thermophile.</title>
        <authorList>
            <person name="Nunoura T."/>
            <person name="Chikaraishi Y."/>
            <person name="Izaki R."/>
            <person name="Suwa T."/>
            <person name="Sato T."/>
            <person name="Harada T."/>
            <person name="Mori K."/>
            <person name="Kato Y."/>
            <person name="Miyazaki M."/>
            <person name="Shimamura S."/>
            <person name="Yanagawa K."/>
            <person name="Shuto A."/>
            <person name="Ohkouchi N."/>
            <person name="Fujita N."/>
            <person name="Takaki Y."/>
            <person name="Atomi H."/>
            <person name="Takai K."/>
        </authorList>
    </citation>
    <scope>NUCLEOTIDE SEQUENCE [LARGE SCALE GENOMIC DNA]</scope>
    <source>
        <strain evidence="7">DSM 17441 / JCM 13301 / NBRC 103674 / ABI70S6</strain>
    </source>
</reference>
<feature type="binding site" evidence="5">
    <location>
        <position position="219"/>
    </location>
    <ligand>
        <name>dimethylallyl diphosphate</name>
        <dbReference type="ChEBI" id="CHEBI:57623"/>
    </ligand>
</feature>
<feature type="binding site" evidence="5">
    <location>
        <position position="189"/>
    </location>
    <ligand>
        <name>[4Fe-4S] cluster</name>
        <dbReference type="ChEBI" id="CHEBI:49883"/>
    </ligand>
</feature>
<feature type="binding site" evidence="5">
    <location>
        <position position="261"/>
    </location>
    <ligand>
        <name>isopentenyl diphosphate</name>
        <dbReference type="ChEBI" id="CHEBI:128769"/>
    </ligand>
</feature>
<keyword evidence="5" id="KW-0414">Isoprene biosynthesis</keyword>
<dbReference type="GO" id="GO:0050992">
    <property type="term" value="P:dimethylallyl diphosphate biosynthetic process"/>
    <property type="evidence" value="ECO:0007669"/>
    <property type="project" value="UniProtKB-UniRule"/>
</dbReference>
<evidence type="ECO:0000256" key="2">
    <source>
        <dbReference type="ARBA" id="ARBA00022723"/>
    </source>
</evidence>
<dbReference type="UniPathway" id="UPA00056">
    <property type="reaction ID" value="UER00097"/>
</dbReference>
<dbReference type="Gene3D" id="3.40.50.11270">
    <property type="match status" value="1"/>
</dbReference>
<feature type="binding site" evidence="5">
    <location>
        <position position="219"/>
    </location>
    <ligand>
        <name>(2E)-4-hydroxy-3-methylbut-2-enyl diphosphate</name>
        <dbReference type="ChEBI" id="CHEBI:128753"/>
    </ligand>
</feature>